<name>A0A8C5VSU7_MICMU</name>
<evidence type="ECO:0000256" key="21">
    <source>
        <dbReference type="PIRSR" id="PIRSR038120-2"/>
    </source>
</evidence>
<sequence length="319" mass="36313">MTGNAGEWCLMESDPGVFTELIKGFGCRGAQVEEIWSLEPENFEKLKPVHGLIFLFKWQPGEEPAGSVVQDSRLDTIFFAKQVINNACATQAIVSVLLNCTHQDVHLGETLSEFKEFSQSFDAAMKGLALSNSDVIRQVHNSFARQQMFEFDAKTSAKEEDAFHFVSYVPVNGRLYELDGLREGPIDLGNAVPIPGISLLTREKRYSEGEIRFNLMAIVSDRKMIYEQKIAELQKQLAEEPMDTDQGNSMLSAIQSEVAKNQMLIEEEVQKLKRYKIENIRRKHNYLPFIMELLKTLAEHQQLIPLVEKKHFEKTLLGK</sequence>
<evidence type="ECO:0000256" key="8">
    <source>
        <dbReference type="ARBA" id="ARBA00022786"/>
    </source>
</evidence>
<proteinExistence type="inferred from homology"/>
<keyword evidence="12" id="KW-0007">Acetylation</keyword>
<evidence type="ECO:0000256" key="23">
    <source>
        <dbReference type="RuleBase" id="RU361215"/>
    </source>
</evidence>
<dbReference type="GO" id="GO:0031011">
    <property type="term" value="C:Ino80 complex"/>
    <property type="evidence" value="ECO:0007669"/>
    <property type="project" value="InterPro"/>
</dbReference>
<dbReference type="FunFam" id="3.40.532.10:FF:000001">
    <property type="entry name" value="Ubiquitin carboxyl-terminal hydrolase"/>
    <property type="match status" value="1"/>
</dbReference>
<keyword evidence="16" id="KW-0234">DNA repair</keyword>
<dbReference type="CDD" id="cd02255">
    <property type="entry name" value="Peptidase_C12"/>
    <property type="match status" value="1"/>
</dbReference>
<evidence type="ECO:0000256" key="14">
    <source>
        <dbReference type="ARBA" id="ARBA00023163"/>
    </source>
</evidence>
<evidence type="ECO:0000259" key="24">
    <source>
        <dbReference type="PROSITE" id="PS52048"/>
    </source>
</evidence>
<evidence type="ECO:0000256" key="22">
    <source>
        <dbReference type="PROSITE-ProRule" id="PRU01393"/>
    </source>
</evidence>
<evidence type="ECO:0000256" key="20">
    <source>
        <dbReference type="PIRSR" id="PIRSR038120-1"/>
    </source>
</evidence>
<evidence type="ECO:0000256" key="15">
    <source>
        <dbReference type="ARBA" id="ARBA00023172"/>
    </source>
</evidence>
<keyword evidence="7" id="KW-0227">DNA damage</keyword>
<evidence type="ECO:0000313" key="25">
    <source>
        <dbReference type="Ensembl" id="ENSMICP00000029512.2"/>
    </source>
</evidence>
<dbReference type="PANTHER" id="PTHR10589">
    <property type="entry name" value="UBIQUITIN CARBOXYL-TERMINAL HYDROLASE"/>
    <property type="match status" value="1"/>
</dbReference>
<evidence type="ECO:0000256" key="2">
    <source>
        <dbReference type="ARBA" id="ARBA00004123"/>
    </source>
</evidence>
<dbReference type="PIRSF" id="PIRSF038120">
    <property type="entry name" value="Ubiquitinyl_hydrolase_UCH37"/>
    <property type="match status" value="1"/>
</dbReference>
<reference evidence="25" key="1">
    <citation type="submission" date="2016-12" db="EMBL/GenBank/DDBJ databases">
        <title>Mouse lemur reference genome and diversity panel.</title>
        <authorList>
            <person name="Harris R."/>
            <person name="Larsen P."/>
            <person name="Liu Y."/>
            <person name="Hughes D.S."/>
            <person name="Murali S."/>
            <person name="Raveendran M."/>
            <person name="Korchina V."/>
            <person name="Wang M."/>
            <person name="Jhangiani S."/>
            <person name="Bandaranaike D."/>
            <person name="Bellair M."/>
            <person name="Blankenburg K."/>
            <person name="Chao H."/>
            <person name="Dahdouli M."/>
            <person name="Dinh H."/>
            <person name="Doddapaneni H."/>
            <person name="English A."/>
            <person name="Firestine M."/>
            <person name="Gnanaolivu R."/>
            <person name="Gross S."/>
            <person name="Hernandez B."/>
            <person name="Javaid M."/>
            <person name="Jayaseelan J."/>
            <person name="Jones J."/>
            <person name="Khan Z."/>
            <person name="Kovar C."/>
            <person name="Kurapati P."/>
            <person name="Le B."/>
            <person name="Lee S."/>
            <person name="Li M."/>
            <person name="Mathew T."/>
            <person name="Narasimhan A."/>
            <person name="Ngo D."/>
            <person name="Nguyen L."/>
            <person name="Okwuonu G."/>
            <person name="Ongeri F."/>
            <person name="Osuji N."/>
            <person name="Pu L.-L."/>
            <person name="Puazo M."/>
            <person name="Quiroz J."/>
            <person name="Raj R."/>
            <person name="Rajbhandari K."/>
            <person name="Reid J.G."/>
            <person name="Santibanez J."/>
            <person name="Sexton D."/>
            <person name="Skinner E."/>
            <person name="Vee V."/>
            <person name="Weissenberger G."/>
            <person name="Wu Y."/>
            <person name="Xin Y."/>
            <person name="Han Y."/>
            <person name="Campbell C."/>
            <person name="Brown A."/>
            <person name="Sullivan B."/>
            <person name="Shelton J."/>
            <person name="Brown S."/>
            <person name="Dudchenko O."/>
            <person name="Machol I."/>
            <person name="Durand N."/>
            <person name="Shamim M."/>
            <person name="Lieberman A."/>
            <person name="Muzny D.M."/>
            <person name="Richards S."/>
            <person name="Yoder A."/>
            <person name="Worley K.C."/>
            <person name="Rogers J."/>
            <person name="Gibbs R.A."/>
        </authorList>
    </citation>
    <scope>NUCLEOTIDE SEQUENCE [LARGE SCALE GENOMIC DNA]</scope>
</reference>
<feature type="active site" description="Proton donor" evidence="20 22">
    <location>
        <position position="164"/>
    </location>
</feature>
<comment type="function">
    <text evidence="18">Protease that specifically cleaves 'Lys-48'-linked polyubiquitin chains. Deubiquitinating enzyme associated with the 19S regulatory subunit of the 26S proteasome. Putative regulatory component of the INO80 complex; however is inactive in the INO80 complex and is activated by a transient interaction of the INO80 complex with the proteasome via ADRM1.</text>
</comment>
<keyword evidence="6 19" id="KW-0645">Protease</keyword>
<dbReference type="InterPro" id="IPR017390">
    <property type="entry name" value="Ubiquitinyl_hydrolase_UCH37"/>
</dbReference>
<evidence type="ECO:0000256" key="17">
    <source>
        <dbReference type="ARBA" id="ARBA00023242"/>
    </source>
</evidence>
<dbReference type="GO" id="GO:0006511">
    <property type="term" value="P:ubiquitin-dependent protein catabolic process"/>
    <property type="evidence" value="ECO:0007669"/>
    <property type="project" value="UniProtKB-UniRule"/>
</dbReference>
<dbReference type="InterPro" id="IPR036959">
    <property type="entry name" value="Peptidase_C12_UCH_sf"/>
</dbReference>
<keyword evidence="9 19" id="KW-0378">Hydrolase</keyword>
<evidence type="ECO:0000256" key="10">
    <source>
        <dbReference type="ARBA" id="ARBA00022807"/>
    </source>
</evidence>
<dbReference type="GO" id="GO:0004843">
    <property type="term" value="F:cysteine-type deubiquitinase activity"/>
    <property type="evidence" value="ECO:0007669"/>
    <property type="project" value="UniProtKB-UniRule"/>
</dbReference>
<evidence type="ECO:0000256" key="3">
    <source>
        <dbReference type="ARBA" id="ARBA00004496"/>
    </source>
</evidence>
<comment type="catalytic activity">
    <reaction evidence="1 19 22 23">
        <text>Thiol-dependent hydrolysis of ester, thioester, amide, peptide and isopeptide bonds formed by the C-terminal Gly of ubiquitin (a 76-residue protein attached to proteins as an intracellular targeting signal).</text>
        <dbReference type="EC" id="3.4.19.12"/>
    </reaction>
</comment>
<dbReference type="GO" id="GO:0005737">
    <property type="term" value="C:cytoplasm"/>
    <property type="evidence" value="ECO:0007669"/>
    <property type="project" value="UniProtKB-SubCell"/>
</dbReference>
<comment type="subcellular location">
    <subcellularLocation>
        <location evidence="3">Cytoplasm</location>
    </subcellularLocation>
    <subcellularLocation>
        <location evidence="2">Nucleus</location>
    </subcellularLocation>
</comment>
<dbReference type="Gene3D" id="1.20.58.860">
    <property type="match status" value="1"/>
</dbReference>
<dbReference type="Gene3D" id="3.40.532.10">
    <property type="entry name" value="Peptidase C12, ubiquitin carboxyl-terminal hydrolase"/>
    <property type="match status" value="1"/>
</dbReference>
<gene>
    <name evidence="25" type="primary">UCHL5</name>
</gene>
<organism evidence="25 26">
    <name type="scientific">Microcebus murinus</name>
    <name type="common">Gray mouse lemur</name>
    <name type="synonym">Lemur murinus</name>
    <dbReference type="NCBI Taxonomy" id="30608"/>
    <lineage>
        <taxon>Eukaryota</taxon>
        <taxon>Metazoa</taxon>
        <taxon>Chordata</taxon>
        <taxon>Craniata</taxon>
        <taxon>Vertebrata</taxon>
        <taxon>Euteleostomi</taxon>
        <taxon>Mammalia</taxon>
        <taxon>Eutheria</taxon>
        <taxon>Euarchontoglires</taxon>
        <taxon>Primates</taxon>
        <taxon>Strepsirrhini</taxon>
        <taxon>Lemuriformes</taxon>
        <taxon>Cheirogaleidae</taxon>
        <taxon>Microcebus</taxon>
    </lineage>
</organism>
<dbReference type="PRINTS" id="PR00707">
    <property type="entry name" value="UBCTHYDRLASE"/>
</dbReference>
<dbReference type="Pfam" id="PF18031">
    <property type="entry name" value="UCH_C"/>
    <property type="match status" value="1"/>
</dbReference>
<evidence type="ECO:0000256" key="7">
    <source>
        <dbReference type="ARBA" id="ARBA00022763"/>
    </source>
</evidence>
<dbReference type="InterPro" id="IPR041507">
    <property type="entry name" value="UCH_C"/>
</dbReference>
<keyword evidence="13" id="KW-0805">Transcription regulation</keyword>
<evidence type="ECO:0000256" key="1">
    <source>
        <dbReference type="ARBA" id="ARBA00000707"/>
    </source>
</evidence>
<evidence type="ECO:0000256" key="13">
    <source>
        <dbReference type="ARBA" id="ARBA00023015"/>
    </source>
</evidence>
<dbReference type="PROSITE" id="PS52048">
    <property type="entry name" value="UCH_DOMAIN"/>
    <property type="match status" value="1"/>
</dbReference>
<dbReference type="EC" id="3.4.19.12" evidence="19 23"/>
<feature type="site" description="Important for enzyme activity" evidence="21 22">
    <location>
        <position position="179"/>
    </location>
</feature>
<keyword evidence="26" id="KW-1185">Reference proteome</keyword>
<dbReference type="FunFam" id="1.20.58.860:FF:000009">
    <property type="entry name" value="Ubiquitin carboxyl-terminal hydrolase isozyme L5"/>
    <property type="match status" value="1"/>
</dbReference>
<dbReference type="GO" id="GO:0000502">
    <property type="term" value="C:proteasome complex"/>
    <property type="evidence" value="ECO:0007669"/>
    <property type="project" value="UniProtKB-KW"/>
</dbReference>
<feature type="site" description="Transition state stabilizer" evidence="22">
    <location>
        <position position="82"/>
    </location>
</feature>
<dbReference type="Proteomes" id="UP000694394">
    <property type="component" value="Chromosome 27"/>
</dbReference>
<evidence type="ECO:0000256" key="9">
    <source>
        <dbReference type="ARBA" id="ARBA00022801"/>
    </source>
</evidence>
<dbReference type="InterPro" id="IPR001578">
    <property type="entry name" value="Peptidase_C12_UCH"/>
</dbReference>
<feature type="domain" description="UCH catalytic" evidence="24">
    <location>
        <begin position="7"/>
        <end position="220"/>
    </location>
</feature>
<dbReference type="InterPro" id="IPR038765">
    <property type="entry name" value="Papain-like_cys_pep_sf"/>
</dbReference>
<dbReference type="PANTHER" id="PTHR10589:SF16">
    <property type="entry name" value="UBIQUITIN CARBOXYL-TERMINAL HYDROLASE ISOZYME L5"/>
    <property type="match status" value="1"/>
</dbReference>
<dbReference type="EMBL" id="ABDC03029654">
    <property type="status" value="NOT_ANNOTATED_CDS"/>
    <property type="molecule type" value="Genomic_DNA"/>
</dbReference>
<dbReference type="GO" id="GO:0006281">
    <property type="term" value="P:DNA repair"/>
    <property type="evidence" value="ECO:0007669"/>
    <property type="project" value="UniProtKB-KW"/>
</dbReference>
<dbReference type="EMBL" id="ABDC03029653">
    <property type="status" value="NOT_ANNOTATED_CDS"/>
    <property type="molecule type" value="Genomic_DNA"/>
</dbReference>
<dbReference type="GO" id="GO:0006310">
    <property type="term" value="P:DNA recombination"/>
    <property type="evidence" value="ECO:0007669"/>
    <property type="project" value="UniProtKB-KW"/>
</dbReference>
<evidence type="ECO:0000256" key="16">
    <source>
        <dbReference type="ARBA" id="ARBA00023204"/>
    </source>
</evidence>
<dbReference type="AlphaFoldDB" id="A0A8C5VSU7"/>
<keyword evidence="5" id="KW-0963">Cytoplasm</keyword>
<evidence type="ECO:0000256" key="4">
    <source>
        <dbReference type="ARBA" id="ARBA00009326"/>
    </source>
</evidence>
<keyword evidence="10 19" id="KW-0788">Thiol protease</keyword>
<comment type="similarity">
    <text evidence="4 19 22 23">Belongs to the peptidase C12 family.</text>
</comment>
<dbReference type="InterPro" id="IPR033837">
    <property type="entry name" value="UCH37"/>
</dbReference>
<accession>A0A8C5VSU7</accession>
<dbReference type="Pfam" id="PF01088">
    <property type="entry name" value="Peptidase_C12"/>
    <property type="match status" value="1"/>
</dbReference>
<dbReference type="SUPFAM" id="SSF54001">
    <property type="entry name" value="Cysteine proteinases"/>
    <property type="match status" value="1"/>
</dbReference>
<evidence type="ECO:0000256" key="5">
    <source>
        <dbReference type="ARBA" id="ARBA00022490"/>
    </source>
</evidence>
<keyword evidence="11" id="KW-0647">Proteasome</keyword>
<dbReference type="GO" id="GO:0070628">
    <property type="term" value="F:proteasome binding"/>
    <property type="evidence" value="ECO:0007669"/>
    <property type="project" value="InterPro"/>
</dbReference>
<protein>
    <recommendedName>
        <fullName evidence="19 23">Ubiquitin carboxyl-terminal hydrolase</fullName>
        <ecNumber evidence="19 23">3.4.19.12</ecNumber>
    </recommendedName>
</protein>
<reference evidence="25" key="2">
    <citation type="submission" date="2025-08" db="UniProtKB">
        <authorList>
            <consortium name="Ensembl"/>
        </authorList>
    </citation>
    <scope>IDENTIFICATION</scope>
</reference>
<evidence type="ECO:0000256" key="18">
    <source>
        <dbReference type="ARBA" id="ARBA00054164"/>
    </source>
</evidence>
<dbReference type="GeneTree" id="ENSGT00940000155195"/>
<evidence type="ECO:0000256" key="6">
    <source>
        <dbReference type="ARBA" id="ARBA00022670"/>
    </source>
</evidence>
<evidence type="ECO:0000256" key="19">
    <source>
        <dbReference type="PIRNR" id="PIRNR038120"/>
    </source>
</evidence>
<evidence type="ECO:0000256" key="12">
    <source>
        <dbReference type="ARBA" id="ARBA00022990"/>
    </source>
</evidence>
<keyword evidence="8 19" id="KW-0833">Ubl conjugation pathway</keyword>
<dbReference type="GO" id="GO:0016579">
    <property type="term" value="P:protein deubiquitination"/>
    <property type="evidence" value="ECO:0007669"/>
    <property type="project" value="InterPro"/>
</dbReference>
<evidence type="ECO:0000313" key="26">
    <source>
        <dbReference type="Proteomes" id="UP000694394"/>
    </source>
</evidence>
<keyword evidence="14" id="KW-0804">Transcription</keyword>
<dbReference type="PROSITE" id="PS52049">
    <property type="entry name" value="ULD"/>
    <property type="match status" value="1"/>
</dbReference>
<feature type="active site" description="Nucleophile" evidence="20 22">
    <location>
        <position position="88"/>
    </location>
</feature>
<dbReference type="Ensembl" id="ENSMICT00000039967.2">
    <property type="protein sequence ID" value="ENSMICP00000029512.2"/>
    <property type="gene ID" value="ENSMICG00000027139.2"/>
</dbReference>
<reference evidence="25" key="3">
    <citation type="submission" date="2025-09" db="UniProtKB">
        <authorList>
            <consortium name="Ensembl"/>
        </authorList>
    </citation>
    <scope>IDENTIFICATION</scope>
</reference>
<keyword evidence="17" id="KW-0539">Nucleus</keyword>
<evidence type="ECO:0000256" key="11">
    <source>
        <dbReference type="ARBA" id="ARBA00022942"/>
    </source>
</evidence>
<keyword evidence="15" id="KW-0233">DNA recombination</keyword>